<dbReference type="GO" id="GO:0005737">
    <property type="term" value="C:cytoplasm"/>
    <property type="evidence" value="ECO:0007669"/>
    <property type="project" value="TreeGrafter"/>
</dbReference>
<dbReference type="RefSeq" id="WP_138257672.1">
    <property type="nucleotide sequence ID" value="NZ_VBUK01000002.1"/>
</dbReference>
<evidence type="ECO:0000259" key="2">
    <source>
        <dbReference type="Pfam" id="PF04909"/>
    </source>
</evidence>
<proteinExistence type="predicted"/>
<keyword evidence="1" id="KW-0456">Lyase</keyword>
<dbReference type="PANTHER" id="PTHR21240:SF28">
    <property type="entry name" value="ISO-OROTATE DECARBOXYLASE (EUROFUNG)"/>
    <property type="match status" value="1"/>
</dbReference>
<protein>
    <submittedName>
        <fullName evidence="3">Hydrolase</fullName>
    </submittedName>
</protein>
<dbReference type="GO" id="GO:0016787">
    <property type="term" value="F:hydrolase activity"/>
    <property type="evidence" value="ECO:0007669"/>
    <property type="project" value="UniProtKB-KW"/>
</dbReference>
<sequence>MKIDAHIHFNSPKTELLEYGVKQDIGFVSIVTDIPGFPTVDDQLKTVVELKKAYGDYLNFTTTFTCASWGSPKWVNKSLDFIKKSLDMGAIGVKVWKNIGMTLQDKYGSYPMIDHPSFEPIFNFLEENNVVVLGHNGEPKNCWLPFDQMTVESDRSYFMKHPEYHMHLHPEVPDYKAQLSARDRMLERHPKLRFVGLHLASLEWDVNEIAAWLDRFPLAMVDLAERIVHVQHQTVSAWQKVHDFFIKYQDRIIYGTDFIWADNHTKLELMEYLDERYQSDWDYFSGHGTFKVPEVEGNFKGLGLPSIVLNKIFNSNAKKTYGI</sequence>
<dbReference type="EMBL" id="VBUK01000002">
    <property type="protein sequence ID" value="TLF45829.1"/>
    <property type="molecule type" value="Genomic_DNA"/>
</dbReference>
<keyword evidence="3" id="KW-0378">Hydrolase</keyword>
<keyword evidence="4" id="KW-1185">Reference proteome</keyword>
<evidence type="ECO:0000256" key="1">
    <source>
        <dbReference type="ARBA" id="ARBA00023239"/>
    </source>
</evidence>
<dbReference type="PANTHER" id="PTHR21240">
    <property type="entry name" value="2-AMINO-3-CARBOXYLMUCONATE-6-SEMIALDEHYDE DECARBOXYLASE"/>
    <property type="match status" value="1"/>
</dbReference>
<dbReference type="Proteomes" id="UP000308382">
    <property type="component" value="Unassembled WGS sequence"/>
</dbReference>
<dbReference type="GO" id="GO:0019748">
    <property type="term" value="P:secondary metabolic process"/>
    <property type="evidence" value="ECO:0007669"/>
    <property type="project" value="TreeGrafter"/>
</dbReference>
<evidence type="ECO:0000313" key="4">
    <source>
        <dbReference type="Proteomes" id="UP000308382"/>
    </source>
</evidence>
<dbReference type="SUPFAM" id="SSF51556">
    <property type="entry name" value="Metallo-dependent hydrolases"/>
    <property type="match status" value="1"/>
</dbReference>
<organism evidence="3 4">
    <name type="scientific">Maribacter aurantiacus</name>
    <dbReference type="NCBI Taxonomy" id="1882343"/>
    <lineage>
        <taxon>Bacteria</taxon>
        <taxon>Pseudomonadati</taxon>
        <taxon>Bacteroidota</taxon>
        <taxon>Flavobacteriia</taxon>
        <taxon>Flavobacteriales</taxon>
        <taxon>Flavobacteriaceae</taxon>
        <taxon>Maribacter</taxon>
    </lineage>
</organism>
<dbReference type="Pfam" id="PF04909">
    <property type="entry name" value="Amidohydro_2"/>
    <property type="match status" value="1"/>
</dbReference>
<evidence type="ECO:0000313" key="3">
    <source>
        <dbReference type="EMBL" id="TLF45829.1"/>
    </source>
</evidence>
<dbReference type="InterPro" id="IPR032466">
    <property type="entry name" value="Metal_Hydrolase"/>
</dbReference>
<comment type="caution">
    <text evidence="3">The sequence shown here is derived from an EMBL/GenBank/DDBJ whole genome shotgun (WGS) entry which is preliminary data.</text>
</comment>
<dbReference type="OrthoDB" id="644687at2"/>
<accession>A0A5R8MAR0</accession>
<dbReference type="Gene3D" id="3.20.20.140">
    <property type="entry name" value="Metal-dependent hydrolases"/>
    <property type="match status" value="1"/>
</dbReference>
<name>A0A5R8MAR0_9FLAO</name>
<gene>
    <name evidence="3" type="ORF">FEK29_06840</name>
</gene>
<feature type="domain" description="Amidohydrolase-related" evidence="2">
    <location>
        <begin position="100"/>
        <end position="323"/>
    </location>
</feature>
<dbReference type="InterPro" id="IPR032465">
    <property type="entry name" value="ACMSD"/>
</dbReference>
<dbReference type="AlphaFoldDB" id="A0A5R8MAR0"/>
<dbReference type="InterPro" id="IPR006680">
    <property type="entry name" value="Amidohydro-rel"/>
</dbReference>
<reference evidence="3 4" key="1">
    <citation type="journal article" date="2017" name="Int. J. Syst. Evol. Microbiol.">
        <title>Maripseudobacter aurantiacus gen. nov., sp. nov., a novel member of the family Flavobacteriaceae isolated from a sedimentation basin.</title>
        <authorList>
            <person name="Chen C."/>
            <person name="Su Y."/>
            <person name="Tao T."/>
            <person name="Fu G."/>
            <person name="Zhang C."/>
            <person name="Sun C."/>
            <person name="Zhang X."/>
            <person name="Wu M."/>
        </authorList>
    </citation>
    <scope>NUCLEOTIDE SEQUENCE [LARGE SCALE GENOMIC DNA]</scope>
    <source>
        <strain evidence="4">CDA4</strain>
    </source>
</reference>
<dbReference type="GO" id="GO:0016831">
    <property type="term" value="F:carboxy-lyase activity"/>
    <property type="evidence" value="ECO:0007669"/>
    <property type="project" value="InterPro"/>
</dbReference>